<dbReference type="PANTHER" id="PTHR23017">
    <property type="entry name" value="SERPENTINE RECEPTOR, CLASS X"/>
    <property type="match status" value="1"/>
</dbReference>
<dbReference type="AlphaFoldDB" id="A0A0B1SU97"/>
<dbReference type="InterPro" id="IPR019430">
    <property type="entry name" value="7TM_GPCR_serpentine_rcpt_Srx"/>
</dbReference>
<dbReference type="Pfam" id="PF10328">
    <property type="entry name" value="7TM_GPCR_Srx"/>
    <property type="match status" value="1"/>
</dbReference>
<keyword evidence="1" id="KW-1133">Transmembrane helix</keyword>
<dbReference type="Proteomes" id="UP000053660">
    <property type="component" value="Unassembled WGS sequence"/>
</dbReference>
<dbReference type="PANTHER" id="PTHR23017:SF3">
    <property type="entry name" value="G-PROTEIN COUPLED RECEPTORS FAMILY 1 PROFILE DOMAIN-CONTAINING PROTEIN"/>
    <property type="match status" value="1"/>
</dbReference>
<proteinExistence type="predicted"/>
<evidence type="ECO:0000313" key="4">
    <source>
        <dbReference type="Proteomes" id="UP000053660"/>
    </source>
</evidence>
<protein>
    <recommendedName>
        <fullName evidence="2">7TM GPCR serpentine receptor class x (Srx) domain-containing protein</fullName>
    </recommendedName>
</protein>
<dbReference type="EMBL" id="KN555040">
    <property type="protein sequence ID" value="KHJ88893.1"/>
    <property type="molecule type" value="Genomic_DNA"/>
</dbReference>
<feature type="transmembrane region" description="Helical" evidence="1">
    <location>
        <begin position="77"/>
        <end position="95"/>
    </location>
</feature>
<accession>A0A0B1SU97</accession>
<evidence type="ECO:0000313" key="3">
    <source>
        <dbReference type="EMBL" id="KHJ88893.1"/>
    </source>
</evidence>
<feature type="transmembrane region" description="Helical" evidence="1">
    <location>
        <begin position="40"/>
        <end position="65"/>
    </location>
</feature>
<evidence type="ECO:0000259" key="2">
    <source>
        <dbReference type="Pfam" id="PF10328"/>
    </source>
</evidence>
<dbReference type="OrthoDB" id="5790236at2759"/>
<gene>
    <name evidence="3" type="ORF">OESDEN_11302</name>
</gene>
<evidence type="ECO:0000256" key="1">
    <source>
        <dbReference type="SAM" id="Phobius"/>
    </source>
</evidence>
<name>A0A0B1SU97_OESDE</name>
<feature type="domain" description="7TM GPCR serpentine receptor class x (Srx)" evidence="2">
    <location>
        <begin position="1"/>
        <end position="94"/>
    </location>
</feature>
<keyword evidence="1" id="KW-0812">Transmembrane</keyword>
<organism evidence="3 4">
    <name type="scientific">Oesophagostomum dentatum</name>
    <name type="common">Nodular worm</name>
    <dbReference type="NCBI Taxonomy" id="61180"/>
    <lineage>
        <taxon>Eukaryota</taxon>
        <taxon>Metazoa</taxon>
        <taxon>Ecdysozoa</taxon>
        <taxon>Nematoda</taxon>
        <taxon>Chromadorea</taxon>
        <taxon>Rhabditida</taxon>
        <taxon>Rhabditina</taxon>
        <taxon>Rhabditomorpha</taxon>
        <taxon>Strongyloidea</taxon>
        <taxon>Strongylidae</taxon>
        <taxon>Oesophagostomum</taxon>
    </lineage>
</organism>
<keyword evidence="1" id="KW-0472">Membrane</keyword>
<keyword evidence="4" id="KW-1185">Reference proteome</keyword>
<sequence>MLLINVATFIKLRIVHRSSIRNSGNVANGFDAKRRLEIRFFVQVVLEYIARLYILISYCFISSIFSGQWWHYLTVTLPMPAFHAVDGLILVLVHFRATYQHLKRNSVCVPKRSLAYVREAVRGAGNR</sequence>
<reference evidence="3 4" key="1">
    <citation type="submission" date="2014-03" db="EMBL/GenBank/DDBJ databases">
        <title>Draft genome of the hookworm Oesophagostomum dentatum.</title>
        <authorList>
            <person name="Mitreva M."/>
        </authorList>
    </citation>
    <scope>NUCLEOTIDE SEQUENCE [LARGE SCALE GENOMIC DNA]</scope>
    <source>
        <strain evidence="3 4">OD-Hann</strain>
    </source>
</reference>